<dbReference type="GO" id="GO:0003676">
    <property type="term" value="F:nucleic acid binding"/>
    <property type="evidence" value="ECO:0007669"/>
    <property type="project" value="InterPro"/>
</dbReference>
<dbReference type="InterPro" id="IPR001222">
    <property type="entry name" value="Znf_TFIIS"/>
</dbReference>
<dbReference type="Proteomes" id="UP000283530">
    <property type="component" value="Unassembled WGS sequence"/>
</dbReference>
<keyword evidence="3" id="KW-0862">Zinc</keyword>
<sequence length="101" mass="11619">MTSSHGYDLLFCDICGTMLSLDSPNYAKCPRCQLKQDVKDLKIEEQARDIRRELNLEPFVQLDKTSIEEAGMQRAVLRSADEGQTVFYECPKCRHKFSINT</sequence>
<keyword evidence="1" id="KW-0479">Metal-binding</keyword>
<proteinExistence type="predicted"/>
<keyword evidence="6" id="KW-0804">Transcription</keyword>
<keyword evidence="2 4" id="KW-0863">Zinc-finger</keyword>
<dbReference type="Gene3D" id="2.20.25.10">
    <property type="match status" value="1"/>
</dbReference>
<dbReference type="EMBL" id="QPKB01000003">
    <property type="protein sequence ID" value="RWR79613.1"/>
    <property type="molecule type" value="Genomic_DNA"/>
</dbReference>
<dbReference type="STRING" id="337451.A0A443NM75"/>
<dbReference type="Pfam" id="PF01096">
    <property type="entry name" value="Zn_ribbon_TFIIS"/>
    <property type="match status" value="1"/>
</dbReference>
<dbReference type="PROSITE" id="PS51133">
    <property type="entry name" value="ZF_TFIIS_2"/>
    <property type="match status" value="1"/>
</dbReference>
<comment type="caution">
    <text evidence="6">The sequence shown here is derived from an EMBL/GenBank/DDBJ whole genome shotgun (WGS) entry which is preliminary data.</text>
</comment>
<protein>
    <submittedName>
        <fullName evidence="6">DNA-directed RNA polymerase I subunit RPA12-like protein</fullName>
    </submittedName>
</protein>
<keyword evidence="6" id="KW-0240">DNA-directed RNA polymerase</keyword>
<evidence type="ECO:0000256" key="3">
    <source>
        <dbReference type="ARBA" id="ARBA00022833"/>
    </source>
</evidence>
<evidence type="ECO:0000313" key="7">
    <source>
        <dbReference type="Proteomes" id="UP000283530"/>
    </source>
</evidence>
<dbReference type="SUPFAM" id="SSF57783">
    <property type="entry name" value="Zinc beta-ribbon"/>
    <property type="match status" value="1"/>
</dbReference>
<evidence type="ECO:0000256" key="1">
    <source>
        <dbReference type="ARBA" id="ARBA00022723"/>
    </source>
</evidence>
<organism evidence="6 7">
    <name type="scientific">Cinnamomum micranthum f. kanehirae</name>
    <dbReference type="NCBI Taxonomy" id="337451"/>
    <lineage>
        <taxon>Eukaryota</taxon>
        <taxon>Viridiplantae</taxon>
        <taxon>Streptophyta</taxon>
        <taxon>Embryophyta</taxon>
        <taxon>Tracheophyta</taxon>
        <taxon>Spermatophyta</taxon>
        <taxon>Magnoliopsida</taxon>
        <taxon>Magnoliidae</taxon>
        <taxon>Laurales</taxon>
        <taxon>Lauraceae</taxon>
        <taxon>Cinnamomum</taxon>
    </lineage>
</organism>
<name>A0A443NM75_9MAGN</name>
<evidence type="ECO:0000256" key="2">
    <source>
        <dbReference type="ARBA" id="ARBA00022771"/>
    </source>
</evidence>
<dbReference type="GO" id="GO:0006351">
    <property type="term" value="P:DNA-templated transcription"/>
    <property type="evidence" value="ECO:0007669"/>
    <property type="project" value="InterPro"/>
</dbReference>
<feature type="domain" description="TFIIS-type" evidence="5">
    <location>
        <begin position="25"/>
        <end position="98"/>
    </location>
</feature>
<dbReference type="AlphaFoldDB" id="A0A443NM75"/>
<dbReference type="GO" id="GO:0000428">
    <property type="term" value="C:DNA-directed RNA polymerase complex"/>
    <property type="evidence" value="ECO:0007669"/>
    <property type="project" value="UniProtKB-KW"/>
</dbReference>
<accession>A0A443NM75</accession>
<evidence type="ECO:0000259" key="5">
    <source>
        <dbReference type="PROSITE" id="PS51133"/>
    </source>
</evidence>
<evidence type="ECO:0000256" key="4">
    <source>
        <dbReference type="PROSITE-ProRule" id="PRU00472"/>
    </source>
</evidence>
<gene>
    <name evidence="6" type="ORF">CKAN_00819700</name>
</gene>
<keyword evidence="7" id="KW-1185">Reference proteome</keyword>
<dbReference type="GO" id="GO:0008270">
    <property type="term" value="F:zinc ion binding"/>
    <property type="evidence" value="ECO:0007669"/>
    <property type="project" value="UniProtKB-KW"/>
</dbReference>
<dbReference type="OrthoDB" id="10056816at2759"/>
<evidence type="ECO:0000313" key="6">
    <source>
        <dbReference type="EMBL" id="RWR79613.1"/>
    </source>
</evidence>
<reference evidence="6 7" key="1">
    <citation type="journal article" date="2019" name="Nat. Plants">
        <title>Stout camphor tree genome fills gaps in understanding of flowering plant genome evolution.</title>
        <authorList>
            <person name="Chaw S.M."/>
            <person name="Liu Y.C."/>
            <person name="Wu Y.W."/>
            <person name="Wang H.Y."/>
            <person name="Lin C.I."/>
            <person name="Wu C.S."/>
            <person name="Ke H.M."/>
            <person name="Chang L.Y."/>
            <person name="Hsu C.Y."/>
            <person name="Yang H.T."/>
            <person name="Sudianto E."/>
            <person name="Hsu M.H."/>
            <person name="Wu K.P."/>
            <person name="Wang L.N."/>
            <person name="Leebens-Mack J.H."/>
            <person name="Tsai I.J."/>
        </authorList>
    </citation>
    <scope>NUCLEOTIDE SEQUENCE [LARGE SCALE GENOMIC DNA]</scope>
    <source>
        <strain evidence="7">cv. Chaw 1501</strain>
        <tissue evidence="6">Young leaves</tissue>
    </source>
</reference>